<name>A0A7T1NWJ3_9CAUD</name>
<dbReference type="EMBL" id="MW314850">
    <property type="protein sequence ID" value="QPO17175.1"/>
    <property type="molecule type" value="Genomic_DNA"/>
</dbReference>
<evidence type="ECO:0000313" key="2">
    <source>
        <dbReference type="Proteomes" id="UP000594820"/>
    </source>
</evidence>
<dbReference type="GeneID" id="63027209"/>
<accession>A0A7T1NWJ3</accession>
<proteinExistence type="predicted"/>
<reference evidence="1 2" key="1">
    <citation type="submission" date="2020-12" db="EMBL/GenBank/DDBJ databases">
        <authorList>
            <person name="Mahalingham V.A."/>
            <person name="Abad L.A."/>
            <person name="Dennis E.A."/>
            <person name="Alston T.C."/>
            <person name="Buckley J.R."/>
            <person name="Cao N.T."/>
            <person name="Cole K.B."/>
            <person name="Davis H.C."/>
            <person name="Fisher D.E."/>
            <person name="Jennings A.R."/>
            <person name="Litwin A.R."/>
            <person name="McCartney J.B."/>
            <person name="Mitchell K.E."/>
            <person name="Nasser J.B."/>
            <person name="Paudel P."/>
            <person name="Richoux S.A."/>
            <person name="Sisung K.L."/>
            <person name="Smith M.L."/>
            <person name="Sonnier C.R."/>
            <person name="Underwood K.G."/>
            <person name="Hunter C.W."/>
            <person name="Gottschalck B.A."/>
            <person name="Wiggina Z.F."/>
            <person name="Spears T.J."/>
            <person name="Hancock A.M."/>
            <person name="Gissendanner C.R."/>
            <person name="Findley A.M."/>
            <person name="Garlena R.A."/>
            <person name="Russell D.A."/>
            <person name="Jacobs-Sera D."/>
            <person name="Hatfull G.F."/>
        </authorList>
    </citation>
    <scope>NUCLEOTIDE SEQUENCE [LARGE SCALE GENOMIC DNA]</scope>
</reference>
<evidence type="ECO:0000313" key="1">
    <source>
        <dbReference type="EMBL" id="QPO17175.1"/>
    </source>
</evidence>
<sequence>MTEQLYDLHAIAAAAGISYNGVAKAFARSKARHEAGTAGPRDLPLPEYQLGQSPGWRAETILEWVDTRKGGGGE</sequence>
<dbReference type="KEGG" id="vg:63027209"/>
<dbReference type="Proteomes" id="UP000594820">
    <property type="component" value="Segment"/>
</dbReference>
<organism evidence="1 2">
    <name type="scientific">Gordonia phage Lilbeanie</name>
    <dbReference type="NCBI Taxonomy" id="2794947"/>
    <lineage>
        <taxon>Viruses</taxon>
        <taxon>Duplodnaviria</taxon>
        <taxon>Heunggongvirae</taxon>
        <taxon>Uroviricota</taxon>
        <taxon>Caudoviricetes</taxon>
        <taxon>Stackebrandtviridae</taxon>
        <taxon>Lilbeanievirus</taxon>
        <taxon>Lilbeanievirus lilbeanie</taxon>
    </lineage>
</organism>
<dbReference type="RefSeq" id="YP_010002658.1">
    <property type="nucleotide sequence ID" value="NC_053246.1"/>
</dbReference>
<keyword evidence="2" id="KW-1185">Reference proteome</keyword>
<protein>
    <submittedName>
        <fullName evidence="1">Helix-turn-helix DNA binding protein</fullName>
    </submittedName>
</protein>
<gene>
    <name evidence="1" type="primary">97</name>
    <name evidence="1" type="ORF">SEA_LILBEANIE_97</name>
</gene>